<feature type="non-terminal residue" evidence="3">
    <location>
        <position position="1"/>
    </location>
</feature>
<organism evidence="3">
    <name type="scientific">Rhododendron williamsianum</name>
    <dbReference type="NCBI Taxonomy" id="262921"/>
    <lineage>
        <taxon>Eukaryota</taxon>
        <taxon>Viridiplantae</taxon>
        <taxon>Streptophyta</taxon>
        <taxon>Embryophyta</taxon>
        <taxon>Tracheophyta</taxon>
        <taxon>Spermatophyta</taxon>
        <taxon>Magnoliopsida</taxon>
        <taxon>eudicotyledons</taxon>
        <taxon>Gunneridae</taxon>
        <taxon>Pentapetalae</taxon>
        <taxon>asterids</taxon>
        <taxon>Ericales</taxon>
        <taxon>Ericaceae</taxon>
        <taxon>Ericoideae</taxon>
        <taxon>Rhodoreae</taxon>
        <taxon>Rhododendron</taxon>
    </lineage>
</organism>
<dbReference type="PANTHER" id="PTHR47968:SF55">
    <property type="entry name" value="KINESIN-LIKE PROTEIN KIN-7H"/>
    <property type="match status" value="1"/>
</dbReference>
<keyword evidence="1" id="KW-0493">Microtubule</keyword>
<dbReference type="GO" id="GO:0003777">
    <property type="term" value="F:microtubule motor activity"/>
    <property type="evidence" value="ECO:0007669"/>
    <property type="project" value="InterPro"/>
</dbReference>
<dbReference type="InterPro" id="IPR021881">
    <property type="entry name" value="NACK_C"/>
</dbReference>
<evidence type="ECO:0000313" key="3">
    <source>
        <dbReference type="EMBL" id="KAE9444609.1"/>
    </source>
</evidence>
<dbReference type="AlphaFoldDB" id="A0A6A4KNU6"/>
<evidence type="ECO:0000256" key="1">
    <source>
        <dbReference type="ARBA" id="ARBA00022701"/>
    </source>
</evidence>
<dbReference type="Pfam" id="PF11995">
    <property type="entry name" value="DUF3490"/>
    <property type="match status" value="1"/>
</dbReference>
<gene>
    <name evidence="3" type="ORF">C3L33_23493</name>
</gene>
<feature type="domain" description="NPK1-activating kinesin-like protein C-terminal" evidence="2">
    <location>
        <begin position="1"/>
        <end position="75"/>
    </location>
</feature>
<dbReference type="GO" id="GO:0005874">
    <property type="term" value="C:microtubule"/>
    <property type="evidence" value="ECO:0007669"/>
    <property type="project" value="UniProtKB-KW"/>
</dbReference>
<dbReference type="EMBL" id="QEFC01008558">
    <property type="protein sequence ID" value="KAE9444609.1"/>
    <property type="molecule type" value="Genomic_DNA"/>
</dbReference>
<evidence type="ECO:0000259" key="2">
    <source>
        <dbReference type="Pfam" id="PF11995"/>
    </source>
</evidence>
<comment type="caution">
    <text evidence="3">The sequence shown here is derived from an EMBL/GenBank/DDBJ whole genome shotgun (WGS) entry which is preliminary data.</text>
</comment>
<dbReference type="OrthoDB" id="3176171at2759"/>
<proteinExistence type="predicted"/>
<accession>A0A6A4KNU6</accession>
<protein>
    <recommendedName>
        <fullName evidence="2">NPK1-activating kinesin-like protein C-terminal domain-containing protein</fullName>
    </recommendedName>
</protein>
<dbReference type="InterPro" id="IPR027640">
    <property type="entry name" value="Kinesin-like_fam"/>
</dbReference>
<reference evidence="3" key="1">
    <citation type="journal article" date="2019" name="Genome Biol. Evol.">
        <title>The Rhododendron genome and chromosomal organization provide insight into shared whole-genome duplications across the heath family (Ericaceae).</title>
        <authorList>
            <person name="Soza V.L."/>
            <person name="Lindsley D."/>
            <person name="Waalkes A."/>
            <person name="Ramage E."/>
            <person name="Patwardhan R.P."/>
            <person name="Burton J.N."/>
            <person name="Adey A."/>
            <person name="Kumar A."/>
            <person name="Qiu R."/>
            <person name="Shendure J."/>
            <person name="Hall B."/>
        </authorList>
    </citation>
    <scope>NUCLEOTIDE SEQUENCE</scope>
    <source>
        <strain evidence="3">RSF 1966-606</strain>
    </source>
</reference>
<name>A0A6A4KNU6_9ERIC</name>
<sequence length="92" mass="10740">MQKRLSVQDRESLYLKWGIKLNSKYRRLQLASRLWTDTQDMDHISDSAFIVAKLVGFEEPGQAPKEMFGLNFAPQPPRRRSYSLKRSVISLL</sequence>
<dbReference type="GO" id="GO:0007018">
    <property type="term" value="P:microtubule-based movement"/>
    <property type="evidence" value="ECO:0007669"/>
    <property type="project" value="InterPro"/>
</dbReference>
<dbReference type="PANTHER" id="PTHR47968">
    <property type="entry name" value="CENTROMERE PROTEIN E"/>
    <property type="match status" value="1"/>
</dbReference>